<proteinExistence type="predicted"/>
<gene>
    <name evidence="1" type="ORF">An08g07650</name>
</gene>
<protein>
    <submittedName>
        <fullName evidence="1">Uncharacterized protein</fullName>
    </submittedName>
</protein>
<accession>A0AAJ8BZV6</accession>
<dbReference type="RefSeq" id="XP_059606924.1">
    <property type="nucleotide sequence ID" value="XM_059749192.1"/>
</dbReference>
<reference evidence="1" key="1">
    <citation type="submission" date="2025-02" db="EMBL/GenBank/DDBJ databases">
        <authorList>
            <consortium name="NCBI Genome Project"/>
        </authorList>
    </citation>
    <scope>NUCLEOTIDE SEQUENCE</scope>
</reference>
<dbReference type="VEuPathDB" id="FungiDB:An08g07650"/>
<name>A0AAJ8BZV6_ASPNG</name>
<dbReference type="GeneID" id="84591744"/>
<organism evidence="1">
    <name type="scientific">Aspergillus niger</name>
    <dbReference type="NCBI Taxonomy" id="5061"/>
    <lineage>
        <taxon>Eukaryota</taxon>
        <taxon>Fungi</taxon>
        <taxon>Dikarya</taxon>
        <taxon>Ascomycota</taxon>
        <taxon>Pezizomycotina</taxon>
        <taxon>Eurotiomycetes</taxon>
        <taxon>Eurotiomycetidae</taxon>
        <taxon>Eurotiales</taxon>
        <taxon>Aspergillaceae</taxon>
        <taxon>Aspergillus</taxon>
        <taxon>Aspergillus subgen. Circumdati</taxon>
    </lineage>
</organism>
<evidence type="ECO:0000313" key="1">
    <source>
        <dbReference type="RefSeq" id="XP_059606924.1"/>
    </source>
</evidence>
<reference evidence="1" key="2">
    <citation type="submission" date="2025-08" db="UniProtKB">
        <authorList>
            <consortium name="RefSeq"/>
        </authorList>
    </citation>
    <scope>IDENTIFICATION</scope>
</reference>
<sequence length="93" mass="10310">PGYDSQIQHSVVAGRIVFDFITVIDSVFQKAIDDHLPASLSTVAKYYWANYCRRRPLNWTNGLQSELDAGPSISAVPVAIAMGRISEPHIRPL</sequence>
<dbReference type="KEGG" id="ang:An08g07650"/>
<dbReference type="AlphaFoldDB" id="A0AAJ8BZV6"/>
<feature type="non-terminal residue" evidence="1">
    <location>
        <position position="1"/>
    </location>
</feature>